<keyword evidence="1" id="KW-1185">Reference proteome</keyword>
<evidence type="ECO:0000313" key="2">
    <source>
        <dbReference type="WBParaSite" id="nRc.2.0.1.t16448-RA"/>
    </source>
</evidence>
<reference evidence="2" key="1">
    <citation type="submission" date="2022-11" db="UniProtKB">
        <authorList>
            <consortium name="WormBaseParasite"/>
        </authorList>
    </citation>
    <scope>IDENTIFICATION</scope>
</reference>
<proteinExistence type="predicted"/>
<dbReference type="AlphaFoldDB" id="A0A915IQI1"/>
<dbReference type="WBParaSite" id="nRc.2.0.1.t16448-RA">
    <property type="protein sequence ID" value="nRc.2.0.1.t16448-RA"/>
    <property type="gene ID" value="nRc.2.0.1.g16448"/>
</dbReference>
<organism evidence="1 2">
    <name type="scientific">Romanomermis culicivorax</name>
    <name type="common">Nematode worm</name>
    <dbReference type="NCBI Taxonomy" id="13658"/>
    <lineage>
        <taxon>Eukaryota</taxon>
        <taxon>Metazoa</taxon>
        <taxon>Ecdysozoa</taxon>
        <taxon>Nematoda</taxon>
        <taxon>Enoplea</taxon>
        <taxon>Dorylaimia</taxon>
        <taxon>Mermithida</taxon>
        <taxon>Mermithoidea</taxon>
        <taxon>Mermithidae</taxon>
        <taxon>Romanomermis</taxon>
    </lineage>
</organism>
<dbReference type="Proteomes" id="UP000887565">
    <property type="component" value="Unplaced"/>
</dbReference>
<accession>A0A915IQI1</accession>
<sequence length="63" mass="6857">MVCKLGFNASTDNFDEHFLQAQISLIPFPANLIIFFVRANDSTLIASVGPQSSQSKRGMPPST</sequence>
<protein>
    <submittedName>
        <fullName evidence="2">Uncharacterized protein</fullName>
    </submittedName>
</protein>
<name>A0A915IQI1_ROMCU</name>
<evidence type="ECO:0000313" key="1">
    <source>
        <dbReference type="Proteomes" id="UP000887565"/>
    </source>
</evidence>